<sequence length="310" mass="36140">MLNTKEFRTIRDLIHRFPTEESCHQYLASRRWGGYMECPFEGCAGDQAYVFKDGIRYKCKCCKKIYNAKTGTVFEASKIRLMDWFIAIFMIMHKRGISSVQLAKDLGVTQKTAWFMLHRLRETLGNEPEEQLEGIVEIDETFVGGKARFKHKDKRIKYNPGRGWADKTPVLGMLQRDGKVKAMVIPNVLMVTLKKEILPQIKTGTLLMGDGFNGYRCLEPYFKLYSVDHGKGFYADGEIHSNGIENFWSHFKRHLGGTHIKVSRKHLNKYVQESSFRYNYRDLNIQQQMEKIIDNVQCRLKYKDLIKNVA</sequence>
<dbReference type="PANTHER" id="PTHR47163">
    <property type="entry name" value="DDE_TNP_IS1595 DOMAIN-CONTAINING PROTEIN"/>
    <property type="match status" value="1"/>
</dbReference>
<proteinExistence type="predicted"/>
<dbReference type="SMART" id="SM01126">
    <property type="entry name" value="DDE_Tnp_IS1595"/>
    <property type="match status" value="1"/>
</dbReference>
<dbReference type="STRING" id="990371.SAMN05421813_10914"/>
<dbReference type="Proteomes" id="UP000199226">
    <property type="component" value="Unassembled WGS sequence"/>
</dbReference>
<dbReference type="InterPro" id="IPR024442">
    <property type="entry name" value="Transposase_Zn_ribbon"/>
</dbReference>
<keyword evidence="3" id="KW-1185">Reference proteome</keyword>
<dbReference type="PANTHER" id="PTHR47163:SF2">
    <property type="entry name" value="SI:DKEY-17M8.2"/>
    <property type="match status" value="1"/>
</dbReference>
<dbReference type="RefSeq" id="WP_090703533.1">
    <property type="nucleotide sequence ID" value="NZ_FNHH01000009.1"/>
</dbReference>
<feature type="domain" description="ISXO2-like transposase" evidence="1">
    <location>
        <begin position="131"/>
        <end position="279"/>
    </location>
</feature>
<reference evidence="3" key="1">
    <citation type="submission" date="2016-10" db="EMBL/GenBank/DDBJ databases">
        <authorList>
            <person name="Varghese N."/>
            <person name="Submissions S."/>
        </authorList>
    </citation>
    <scope>NUCLEOTIDE SEQUENCE [LARGE SCALE GENOMIC DNA]</scope>
    <source>
        <strain evidence="3">DSM 24536</strain>
    </source>
</reference>
<dbReference type="Pfam" id="PF12762">
    <property type="entry name" value="DDE_Tnp_IS1595"/>
    <property type="match status" value="1"/>
</dbReference>
<evidence type="ECO:0000313" key="3">
    <source>
        <dbReference type="Proteomes" id="UP000199226"/>
    </source>
</evidence>
<dbReference type="AlphaFoldDB" id="A0A1G9S0N7"/>
<dbReference type="NCBIfam" id="NF033547">
    <property type="entry name" value="transpos_IS1595"/>
    <property type="match status" value="1"/>
</dbReference>
<evidence type="ECO:0000259" key="1">
    <source>
        <dbReference type="SMART" id="SM01126"/>
    </source>
</evidence>
<dbReference type="InterPro" id="IPR024445">
    <property type="entry name" value="Tnp_ISXO2-like"/>
</dbReference>
<accession>A0A1G9S0N7</accession>
<dbReference type="InterPro" id="IPR053164">
    <property type="entry name" value="IS1016-like_transposase"/>
</dbReference>
<name>A0A1G9S0N7_9SPHI</name>
<dbReference type="EMBL" id="FNHH01000009">
    <property type="protein sequence ID" value="SDM28810.1"/>
    <property type="molecule type" value="Genomic_DNA"/>
</dbReference>
<gene>
    <name evidence="2" type="ORF">SAMN05421813_10914</name>
</gene>
<evidence type="ECO:0000313" key="2">
    <source>
        <dbReference type="EMBL" id="SDM28810.1"/>
    </source>
</evidence>
<organism evidence="2 3">
    <name type="scientific">Daejeonella rubra</name>
    <dbReference type="NCBI Taxonomy" id="990371"/>
    <lineage>
        <taxon>Bacteria</taxon>
        <taxon>Pseudomonadati</taxon>
        <taxon>Bacteroidota</taxon>
        <taxon>Sphingobacteriia</taxon>
        <taxon>Sphingobacteriales</taxon>
        <taxon>Sphingobacteriaceae</taxon>
        <taxon>Daejeonella</taxon>
    </lineage>
</organism>
<dbReference type="Pfam" id="PF12760">
    <property type="entry name" value="Zn_ribbon_IS1595"/>
    <property type="match status" value="1"/>
</dbReference>
<dbReference type="OrthoDB" id="9783459at2"/>
<protein>
    <submittedName>
        <fullName evidence="2">Transposase zinc-ribbon domain-containing protein</fullName>
    </submittedName>
</protein>